<protein>
    <submittedName>
        <fullName evidence="1">Uncharacterized protein</fullName>
    </submittedName>
</protein>
<sequence>HIEHAAIPGVSGARDIGLPACGRSAHLLGRLADDGGVRDHYPEDADIDAAAEPGVCTEPDTSMTGPALTLDVDGEVFEVRADGRGGTDYVWSSGPNPGYGFGLGPTRDMSLEEHRKNIHNFLAEIDPATGYLLEA</sequence>
<dbReference type="Proteomes" id="UP001589613">
    <property type="component" value="Unassembled WGS sequence"/>
</dbReference>
<comment type="caution">
    <text evidence="1">The sequence shown here is derived from an EMBL/GenBank/DDBJ whole genome shotgun (WGS) entry which is preliminary data.</text>
</comment>
<reference evidence="1 2" key="1">
    <citation type="submission" date="2024-09" db="EMBL/GenBank/DDBJ databases">
        <authorList>
            <person name="Sun Q."/>
            <person name="Mori K."/>
        </authorList>
    </citation>
    <scope>NUCLEOTIDE SEQUENCE [LARGE SCALE GENOMIC DNA]</scope>
    <source>
        <strain evidence="1 2">JCM 12763</strain>
    </source>
</reference>
<gene>
    <name evidence="1" type="ORF">ACFFN0_02035</name>
</gene>
<feature type="non-terminal residue" evidence="1">
    <location>
        <position position="1"/>
    </location>
</feature>
<keyword evidence="2" id="KW-1185">Reference proteome</keyword>
<dbReference type="RefSeq" id="WP_377465534.1">
    <property type="nucleotide sequence ID" value="NZ_JBHMAX010000003.1"/>
</dbReference>
<name>A0ABV5UZ43_9MICO</name>
<evidence type="ECO:0000313" key="1">
    <source>
        <dbReference type="EMBL" id="MFB9730817.1"/>
    </source>
</evidence>
<accession>A0ABV5UZ43</accession>
<evidence type="ECO:0000313" key="2">
    <source>
        <dbReference type="Proteomes" id="UP001589613"/>
    </source>
</evidence>
<dbReference type="EMBL" id="JBHMAX010000003">
    <property type="protein sequence ID" value="MFB9730817.1"/>
    <property type="molecule type" value="Genomic_DNA"/>
</dbReference>
<proteinExistence type="predicted"/>
<organism evidence="1 2">
    <name type="scientific">Ornithinimicrobium kibberense</name>
    <dbReference type="NCBI Taxonomy" id="282060"/>
    <lineage>
        <taxon>Bacteria</taxon>
        <taxon>Bacillati</taxon>
        <taxon>Actinomycetota</taxon>
        <taxon>Actinomycetes</taxon>
        <taxon>Micrococcales</taxon>
        <taxon>Ornithinimicrobiaceae</taxon>
        <taxon>Ornithinimicrobium</taxon>
    </lineage>
</organism>